<dbReference type="Pfam" id="PF12069">
    <property type="entry name" value="DUF3549"/>
    <property type="match status" value="1"/>
</dbReference>
<dbReference type="PATRIC" id="fig|151081.8.peg.3271"/>
<comment type="caution">
    <text evidence="1">The sequence shown here is derived from an EMBL/GenBank/DDBJ whole genome shotgun (WGS) entry which is preliminary data.</text>
</comment>
<keyword evidence="2" id="KW-1185">Reference proteome</keyword>
<proteinExistence type="predicted"/>
<sequence length="344" mass="37996">MSDNIATLAQLLDAAGTTWRVFDIGRRVQKIDKATFADIESTTIPYPYPLAQHALLAIQFWDPKASSEPYVWFLKMPLDEQSKLVAASRDHFANMVLEAIGTSLTGAEGEQSKLDNNPYVFTPNANKRAAFNARIKVELRQSASQYYEHAQLYLSGKLGWQDWQSVAVQGLADFAARIDHQDNEALLCQAWSQLPAQVRQPLAAQLENSELGTEAAQTLLTSINQAIQHQDKALLIDALRAISSARAVGLVEQALGQVMNSDYGQDADICQVIAGRLWAYLEAPQTLAQFLEHCCRIDTEQPLFASIFADLVAIPMLRPHVLAILRSEQRSDALSRAIGGLFSS</sequence>
<dbReference type="OrthoDB" id="5597089at2"/>
<organism evidence="1 2">
    <name type="scientific">Pseudoalteromonas ruthenica</name>
    <dbReference type="NCBI Taxonomy" id="151081"/>
    <lineage>
        <taxon>Bacteria</taxon>
        <taxon>Pseudomonadati</taxon>
        <taxon>Pseudomonadota</taxon>
        <taxon>Gammaproteobacteria</taxon>
        <taxon>Alteromonadales</taxon>
        <taxon>Pseudoalteromonadaceae</taxon>
        <taxon>Pseudoalteromonas</taxon>
    </lineage>
</organism>
<evidence type="ECO:0008006" key="3">
    <source>
        <dbReference type="Google" id="ProtNLM"/>
    </source>
</evidence>
<dbReference type="EMBL" id="JXXZ01000019">
    <property type="protein sequence ID" value="KJY96122.1"/>
    <property type="molecule type" value="Genomic_DNA"/>
</dbReference>
<accession>A0A0F4PM26</accession>
<reference evidence="1 2" key="1">
    <citation type="journal article" date="2015" name="BMC Genomics">
        <title>Genome mining reveals unlocked bioactive potential of marine Gram-negative bacteria.</title>
        <authorList>
            <person name="Machado H."/>
            <person name="Sonnenschein E.C."/>
            <person name="Melchiorsen J."/>
            <person name="Gram L."/>
        </authorList>
    </citation>
    <scope>NUCLEOTIDE SEQUENCE [LARGE SCALE GENOMIC DNA]</scope>
    <source>
        <strain evidence="1 2">S3137</strain>
    </source>
</reference>
<dbReference type="GeneID" id="58230269"/>
<evidence type="ECO:0000313" key="2">
    <source>
        <dbReference type="Proteomes" id="UP000033664"/>
    </source>
</evidence>
<dbReference type="Proteomes" id="UP000033664">
    <property type="component" value="Unassembled WGS sequence"/>
</dbReference>
<name>A0A0F4PM26_9GAMM</name>
<dbReference type="InterPro" id="IPR021936">
    <property type="entry name" value="DUF3549"/>
</dbReference>
<dbReference type="eggNOG" id="ENOG502Z9WC">
    <property type="taxonomic scope" value="Bacteria"/>
</dbReference>
<evidence type="ECO:0000313" key="1">
    <source>
        <dbReference type="EMBL" id="KJY96122.1"/>
    </source>
</evidence>
<protein>
    <recommendedName>
        <fullName evidence="3">DUF3549 domain-containing protein</fullName>
    </recommendedName>
</protein>
<dbReference type="AlphaFoldDB" id="A0A0F4PM26"/>
<gene>
    <name evidence="1" type="ORF">TW72_17380</name>
</gene>
<dbReference type="RefSeq" id="WP_045980337.1">
    <property type="nucleotide sequence ID" value="NZ_JXXY01000017.1"/>
</dbReference>